<accession>A0A7J7PAY9</accession>
<dbReference type="AlphaFoldDB" id="A0A7J7PAY9"/>
<name>A0A7J7PAY9_9MAGN</name>
<proteinExistence type="predicted"/>
<dbReference type="PANTHER" id="PTHR10285">
    <property type="entry name" value="URIDINE KINASE"/>
    <property type="match status" value="1"/>
</dbReference>
<gene>
    <name evidence="1" type="ORF">GIB67_007883</name>
</gene>
<comment type="caution">
    <text evidence="1">The sequence shown here is derived from an EMBL/GenBank/DDBJ whole genome shotgun (WGS) entry which is preliminary data.</text>
</comment>
<evidence type="ECO:0000313" key="2">
    <source>
        <dbReference type="Proteomes" id="UP000541444"/>
    </source>
</evidence>
<sequence>MPKPQKASAMDLLVEPFGIAIVLPMDGFYLYCHQLDTMENPEEAHARREAPWTFDTAQVLTFLKTVRSQGFVYVPLFNHGVGDPVEDDTFMNLQHKVVIVEGNYVLLEKGARKEVSSVFNEKWFIEVGINKVMERVGKRHISTGKPPDVAKWRIKYNDQPNAKLINE</sequence>
<dbReference type="SUPFAM" id="SSF52540">
    <property type="entry name" value="P-loop containing nucleoside triphosphate hydrolases"/>
    <property type="match status" value="1"/>
</dbReference>
<organism evidence="1 2">
    <name type="scientific">Kingdonia uniflora</name>
    <dbReference type="NCBI Taxonomy" id="39325"/>
    <lineage>
        <taxon>Eukaryota</taxon>
        <taxon>Viridiplantae</taxon>
        <taxon>Streptophyta</taxon>
        <taxon>Embryophyta</taxon>
        <taxon>Tracheophyta</taxon>
        <taxon>Spermatophyta</taxon>
        <taxon>Magnoliopsida</taxon>
        <taxon>Ranunculales</taxon>
        <taxon>Circaeasteraceae</taxon>
        <taxon>Kingdonia</taxon>
    </lineage>
</organism>
<dbReference type="Gene3D" id="3.40.50.300">
    <property type="entry name" value="P-loop containing nucleotide triphosphate hydrolases"/>
    <property type="match status" value="1"/>
</dbReference>
<protein>
    <submittedName>
        <fullName evidence="1">Uncharacterized protein</fullName>
    </submittedName>
</protein>
<reference evidence="1 2" key="1">
    <citation type="journal article" date="2020" name="IScience">
        <title>Genome Sequencing of the Endangered Kingdonia uniflora (Circaeasteraceae, Ranunculales) Reveals Potential Mechanisms of Evolutionary Specialization.</title>
        <authorList>
            <person name="Sun Y."/>
            <person name="Deng T."/>
            <person name="Zhang A."/>
            <person name="Moore M.J."/>
            <person name="Landis J.B."/>
            <person name="Lin N."/>
            <person name="Zhang H."/>
            <person name="Zhang X."/>
            <person name="Huang J."/>
            <person name="Zhang X."/>
            <person name="Sun H."/>
            <person name="Wang H."/>
        </authorList>
    </citation>
    <scope>NUCLEOTIDE SEQUENCE [LARGE SCALE GENOMIC DNA]</scope>
    <source>
        <strain evidence="1">TB1705</strain>
        <tissue evidence="1">Leaf</tissue>
    </source>
</reference>
<dbReference type="EMBL" id="JACGCM010000076">
    <property type="protein sequence ID" value="KAF6176500.1"/>
    <property type="molecule type" value="Genomic_DNA"/>
</dbReference>
<dbReference type="OrthoDB" id="6362633at2759"/>
<keyword evidence="2" id="KW-1185">Reference proteome</keyword>
<dbReference type="Proteomes" id="UP000541444">
    <property type="component" value="Unassembled WGS sequence"/>
</dbReference>
<dbReference type="InterPro" id="IPR027417">
    <property type="entry name" value="P-loop_NTPase"/>
</dbReference>
<evidence type="ECO:0000313" key="1">
    <source>
        <dbReference type="EMBL" id="KAF6176500.1"/>
    </source>
</evidence>